<dbReference type="PROSITE" id="PS50011">
    <property type="entry name" value="PROTEIN_KINASE_DOM"/>
    <property type="match status" value="1"/>
</dbReference>
<dbReference type="Pfam" id="PF07714">
    <property type="entry name" value="PK_Tyr_Ser-Thr"/>
    <property type="match status" value="1"/>
</dbReference>
<dbReference type="SUPFAM" id="SSF53474">
    <property type="entry name" value="alpha/beta-Hydrolases"/>
    <property type="match status" value="1"/>
</dbReference>
<dbReference type="GO" id="GO:0008239">
    <property type="term" value="F:dipeptidyl-peptidase activity"/>
    <property type="evidence" value="ECO:0007669"/>
    <property type="project" value="TreeGrafter"/>
</dbReference>
<dbReference type="InterPro" id="IPR000719">
    <property type="entry name" value="Prot_kinase_dom"/>
</dbReference>
<name>A0A498SFR6_ACAVI</name>
<dbReference type="Pfam" id="PF05577">
    <property type="entry name" value="Peptidase_S28"/>
    <property type="match status" value="1"/>
</dbReference>
<organism evidence="8 9">
    <name type="scientific">Acanthocheilonema viteae</name>
    <name type="common">Filarial nematode worm</name>
    <name type="synonym">Dipetalonema viteae</name>
    <dbReference type="NCBI Taxonomy" id="6277"/>
    <lineage>
        <taxon>Eukaryota</taxon>
        <taxon>Metazoa</taxon>
        <taxon>Ecdysozoa</taxon>
        <taxon>Nematoda</taxon>
        <taxon>Chromadorea</taxon>
        <taxon>Rhabditida</taxon>
        <taxon>Spirurina</taxon>
        <taxon>Spiruromorpha</taxon>
        <taxon>Filarioidea</taxon>
        <taxon>Onchocercidae</taxon>
        <taxon>Acanthocheilonema</taxon>
    </lineage>
</organism>
<evidence type="ECO:0000256" key="2">
    <source>
        <dbReference type="ARBA" id="ARBA00022670"/>
    </source>
</evidence>
<dbReference type="PANTHER" id="PTHR11010">
    <property type="entry name" value="PROTEASE S28 PRO-X CARBOXYPEPTIDASE-RELATED"/>
    <property type="match status" value="1"/>
</dbReference>
<keyword evidence="3" id="KW-0732">Signal</keyword>
<sequence length="713" mass="81989">MAIIPYHGFPINDEIFPLGTLSQKTLNFDNKRWIPVIELNITDCSIDELKCLIAEAEKRRRFGSIRIWRLWGICQYGPENVSLVLEDIVYGSVADFVRTSLRPKDQQCKFAMQIADGLRNLEKYGFVHYRLSIDVCLLTYNYNVKIAIYGLSAGELYPTYVDLDSVDQCRWLPPECLPGSDGTPAPYNTSGMIYSFGIILWSMFHGGALPFEDEPAANIRNPQYRIQNPLYIEPELVPNEIRNENDYKWSEEWLENVPIDHFSFHDNRTFRLRYLINTKNFVPNGPIFFYTGNEGNIELFAQNTGLMWDLAPEFNAAVVFAEHRFYGKSQPFGKESYLTIRNLGYLSSEQALADFAFLIRHLKNNRLFNAQNSSVIAFGGSYGGMLAAWIRIKYPHLVEGSIASSAPVFWFTDMSDLVPEDAYNHIVKRSFVNSGCIEENVLNGWKALENLSLTVSGRAYLNHLFRLDKKSYLNNSDDWIMLREYLEDIFQSMAMVNYPYPSNYLAELPGWPVKVACKFFNSTKRTEEEYAQSMFGIMNLYYNYTGQKETFCIKPKVCKDSAYGALGDMFGWSWQSCTEMVMQQCSSGPPNDFFIKNCPFTVEGQESYCIDVFGKLGYTKPLMRPHWSILNYGHRYPTATNIVFSNGYLDPWSAGGWSLKSQIMGSLISIIVKDGAHHYDLRGKHQLDTNSVKKARKLEKLYIKRWLEHAKSK</sequence>
<dbReference type="OrthoDB" id="2130629at2759"/>
<proteinExistence type="inferred from homology"/>
<evidence type="ECO:0000256" key="1">
    <source>
        <dbReference type="ARBA" id="ARBA00011079"/>
    </source>
</evidence>
<evidence type="ECO:0000256" key="5">
    <source>
        <dbReference type="ARBA" id="ARBA00022825"/>
    </source>
</evidence>
<dbReference type="Gene3D" id="3.40.50.1820">
    <property type="entry name" value="alpha/beta hydrolase"/>
    <property type="match status" value="1"/>
</dbReference>
<dbReference type="Gene3D" id="1.20.120.980">
    <property type="entry name" value="Serine carboxypeptidase S28, SKS domain"/>
    <property type="match status" value="1"/>
</dbReference>
<dbReference type="PANTHER" id="PTHR11010:SF38">
    <property type="entry name" value="LYSOSOMAL PRO-X CARBOXYPEPTIDASE"/>
    <property type="match status" value="1"/>
</dbReference>
<evidence type="ECO:0000313" key="9">
    <source>
        <dbReference type="Proteomes" id="UP000276991"/>
    </source>
</evidence>
<feature type="domain" description="Protein kinase" evidence="7">
    <location>
        <begin position="1"/>
        <end position="275"/>
    </location>
</feature>
<dbReference type="Gene3D" id="1.10.510.10">
    <property type="entry name" value="Transferase(Phosphotransferase) domain 1"/>
    <property type="match status" value="1"/>
</dbReference>
<dbReference type="Proteomes" id="UP000276991">
    <property type="component" value="Unassembled WGS sequence"/>
</dbReference>
<dbReference type="InterPro" id="IPR008758">
    <property type="entry name" value="Peptidase_S28"/>
</dbReference>
<gene>
    <name evidence="8" type="ORF">NAV_LOCUS3652</name>
</gene>
<dbReference type="GO" id="GO:0005524">
    <property type="term" value="F:ATP binding"/>
    <property type="evidence" value="ECO:0007669"/>
    <property type="project" value="InterPro"/>
</dbReference>
<dbReference type="InterPro" id="IPR029058">
    <property type="entry name" value="AB_hydrolase_fold"/>
</dbReference>
<dbReference type="SUPFAM" id="SSF56112">
    <property type="entry name" value="Protein kinase-like (PK-like)"/>
    <property type="match status" value="1"/>
</dbReference>
<evidence type="ECO:0000259" key="7">
    <source>
        <dbReference type="PROSITE" id="PS50011"/>
    </source>
</evidence>
<reference evidence="8 9" key="1">
    <citation type="submission" date="2018-08" db="EMBL/GenBank/DDBJ databases">
        <authorList>
            <person name="Laetsch R D."/>
            <person name="Stevens L."/>
            <person name="Kumar S."/>
            <person name="Blaxter L. M."/>
        </authorList>
    </citation>
    <scope>NUCLEOTIDE SEQUENCE [LARGE SCALE GENOMIC DNA]</scope>
</reference>
<dbReference type="FunFam" id="1.20.120.980:FF:000007">
    <property type="entry name" value="Predicted protein"/>
    <property type="match status" value="1"/>
</dbReference>
<keyword evidence="2" id="KW-0645">Protease</keyword>
<evidence type="ECO:0000256" key="3">
    <source>
        <dbReference type="ARBA" id="ARBA00022729"/>
    </source>
</evidence>
<keyword evidence="5" id="KW-0720">Serine protease</keyword>
<evidence type="ECO:0000256" key="6">
    <source>
        <dbReference type="ARBA" id="ARBA00023180"/>
    </source>
</evidence>
<comment type="similarity">
    <text evidence="1">Belongs to the peptidase S28 family.</text>
</comment>
<dbReference type="InterPro" id="IPR042269">
    <property type="entry name" value="Ser_carbopepase_S28_SKS"/>
</dbReference>
<dbReference type="GO" id="GO:0006508">
    <property type="term" value="P:proteolysis"/>
    <property type="evidence" value="ECO:0007669"/>
    <property type="project" value="UniProtKB-KW"/>
</dbReference>
<dbReference type="GO" id="GO:0070008">
    <property type="term" value="F:serine-type exopeptidase activity"/>
    <property type="evidence" value="ECO:0007669"/>
    <property type="project" value="InterPro"/>
</dbReference>
<keyword evidence="6" id="KW-0325">Glycoprotein</keyword>
<protein>
    <recommendedName>
        <fullName evidence="7">Protein kinase domain-containing protein</fullName>
    </recommendedName>
</protein>
<keyword evidence="4" id="KW-0378">Hydrolase</keyword>
<dbReference type="AlphaFoldDB" id="A0A498SFR6"/>
<dbReference type="InterPro" id="IPR001245">
    <property type="entry name" value="Ser-Thr/Tyr_kinase_cat_dom"/>
</dbReference>
<keyword evidence="9" id="KW-1185">Reference proteome</keyword>
<dbReference type="STRING" id="6277.A0A498SFR6"/>
<accession>A0A498SFR6</accession>
<evidence type="ECO:0000256" key="4">
    <source>
        <dbReference type="ARBA" id="ARBA00022801"/>
    </source>
</evidence>
<dbReference type="EMBL" id="UPTC01000481">
    <property type="protein sequence ID" value="VBB28822.1"/>
    <property type="molecule type" value="Genomic_DNA"/>
</dbReference>
<dbReference type="GO" id="GO:0004672">
    <property type="term" value="F:protein kinase activity"/>
    <property type="evidence" value="ECO:0007669"/>
    <property type="project" value="InterPro"/>
</dbReference>
<dbReference type="InterPro" id="IPR011009">
    <property type="entry name" value="Kinase-like_dom_sf"/>
</dbReference>
<evidence type="ECO:0000313" key="8">
    <source>
        <dbReference type="EMBL" id="VBB28822.1"/>
    </source>
</evidence>